<dbReference type="CDD" id="cd10918">
    <property type="entry name" value="CE4_NodB_like_5s_6s"/>
    <property type="match status" value="1"/>
</dbReference>
<evidence type="ECO:0000313" key="4">
    <source>
        <dbReference type="EMBL" id="OFC70600.1"/>
    </source>
</evidence>
<keyword evidence="5" id="KW-1185">Reference proteome</keyword>
<feature type="domain" description="NodB homology" evidence="3">
    <location>
        <begin position="88"/>
        <end position="327"/>
    </location>
</feature>
<dbReference type="SUPFAM" id="SSF88713">
    <property type="entry name" value="Glycoside hydrolase/deacetylase"/>
    <property type="match status" value="1"/>
</dbReference>
<keyword evidence="2" id="KW-0732">Signal</keyword>
<gene>
    <name evidence="4" type="ORF">BFC18_12660</name>
</gene>
<comment type="subcellular location">
    <subcellularLocation>
        <location evidence="1">Secreted</location>
    </subcellularLocation>
</comment>
<name>A0A1E7ZAQ9_9ALTE</name>
<dbReference type="PANTHER" id="PTHR34216:SF3">
    <property type="entry name" value="POLY-BETA-1,6-N-ACETYL-D-GLUCOSAMINE N-DEACETYLASE"/>
    <property type="match status" value="1"/>
</dbReference>
<dbReference type="RefSeq" id="WP_070125673.1">
    <property type="nucleotide sequence ID" value="NZ_MDHN01000028.1"/>
</dbReference>
<protein>
    <recommendedName>
        <fullName evidence="3">NodB homology domain-containing protein</fullName>
    </recommendedName>
</protein>
<evidence type="ECO:0000259" key="3">
    <source>
        <dbReference type="PROSITE" id="PS51677"/>
    </source>
</evidence>
<reference evidence="4 5" key="1">
    <citation type="submission" date="2016-08" db="EMBL/GenBank/DDBJ databases">
        <authorList>
            <person name="Seilhamer J.J."/>
        </authorList>
    </citation>
    <scope>NUCLEOTIDE SEQUENCE [LARGE SCALE GENOMIC DNA]</scope>
    <source>
        <strain evidence="4 5">KCTC 42603</strain>
    </source>
</reference>
<evidence type="ECO:0000313" key="5">
    <source>
        <dbReference type="Proteomes" id="UP000175691"/>
    </source>
</evidence>
<dbReference type="InterPro" id="IPR011330">
    <property type="entry name" value="Glyco_hydro/deAcase_b/a-brl"/>
</dbReference>
<accession>A0A1E7ZAQ9</accession>
<dbReference type="OrthoDB" id="9814639at2"/>
<dbReference type="GO" id="GO:0016810">
    <property type="term" value="F:hydrolase activity, acting on carbon-nitrogen (but not peptide) bonds"/>
    <property type="evidence" value="ECO:0007669"/>
    <property type="project" value="InterPro"/>
</dbReference>
<dbReference type="EMBL" id="MDHN01000028">
    <property type="protein sequence ID" value="OFC70600.1"/>
    <property type="molecule type" value="Genomic_DNA"/>
</dbReference>
<dbReference type="AlphaFoldDB" id="A0A1E7ZAQ9"/>
<comment type="caution">
    <text evidence="4">The sequence shown here is derived from an EMBL/GenBank/DDBJ whole genome shotgun (WGS) entry which is preliminary data.</text>
</comment>
<dbReference type="STRING" id="1656094.BFC18_12660"/>
<dbReference type="Pfam" id="PF01522">
    <property type="entry name" value="Polysacc_deac_1"/>
    <property type="match status" value="1"/>
</dbReference>
<dbReference type="InterPro" id="IPR051398">
    <property type="entry name" value="Polysacch_Deacetylase"/>
</dbReference>
<dbReference type="GO" id="GO:0005576">
    <property type="term" value="C:extracellular region"/>
    <property type="evidence" value="ECO:0007669"/>
    <property type="project" value="UniProtKB-SubCell"/>
</dbReference>
<evidence type="ECO:0000256" key="1">
    <source>
        <dbReference type="ARBA" id="ARBA00004613"/>
    </source>
</evidence>
<dbReference type="PANTHER" id="PTHR34216">
    <property type="match status" value="1"/>
</dbReference>
<proteinExistence type="predicted"/>
<dbReference type="Proteomes" id="UP000175691">
    <property type="component" value="Unassembled WGS sequence"/>
</dbReference>
<dbReference type="Gene3D" id="3.20.20.370">
    <property type="entry name" value="Glycoside hydrolase/deacetylase"/>
    <property type="match status" value="1"/>
</dbReference>
<sequence>MLAKRIQSKVESLLGVSDFRWKHLPNGVYVLNLHRIGDVASSKLDPNVYSCSAEKLQQHLTYLKQYFDIISLSELIDLVSNTSRADGKYLVVTFDDGYRDNFELAYPILKSLKIPAVFFIATGLIENAELPWWDKVAYLIQRSHIKKIKLPYWKETVELTGNRQIFVRLILNQIKQSTSPICQQITDIENFVGKPTAYPNSEFMTWEHIRELSANGMDIGAHSHSHDILAKLDDEQMLFELSHSKSILEEKLGKKVRAFSYPVGSKNTYNDSVIEALINNGYEIAFNFHPGVNVNLSKNRYDLCRFTIEYMMDDTALKKMLTYAKRI</sequence>
<evidence type="ECO:0000256" key="2">
    <source>
        <dbReference type="ARBA" id="ARBA00022729"/>
    </source>
</evidence>
<dbReference type="PROSITE" id="PS51677">
    <property type="entry name" value="NODB"/>
    <property type="match status" value="1"/>
</dbReference>
<dbReference type="InterPro" id="IPR002509">
    <property type="entry name" value="NODB_dom"/>
</dbReference>
<dbReference type="GO" id="GO:0005975">
    <property type="term" value="P:carbohydrate metabolic process"/>
    <property type="evidence" value="ECO:0007669"/>
    <property type="project" value="InterPro"/>
</dbReference>
<organism evidence="4 5">
    <name type="scientific">Alteromonas confluentis</name>
    <dbReference type="NCBI Taxonomy" id="1656094"/>
    <lineage>
        <taxon>Bacteria</taxon>
        <taxon>Pseudomonadati</taxon>
        <taxon>Pseudomonadota</taxon>
        <taxon>Gammaproteobacteria</taxon>
        <taxon>Alteromonadales</taxon>
        <taxon>Alteromonadaceae</taxon>
        <taxon>Alteromonas/Salinimonas group</taxon>
        <taxon>Alteromonas</taxon>
    </lineage>
</organism>